<protein>
    <submittedName>
        <fullName evidence="2">Uncharacterized protein</fullName>
    </submittedName>
</protein>
<dbReference type="AlphaFoldDB" id="F2PZY4"/>
<feature type="compositionally biased region" description="Polar residues" evidence="1">
    <location>
        <begin position="51"/>
        <end position="69"/>
    </location>
</feature>
<name>F2PZY4_TRIEC</name>
<reference evidence="3" key="1">
    <citation type="journal article" date="2012" name="MBio">
        <title>Comparative genome analysis of Trichophyton rubrum and related dermatophytes reveals candidate genes involved in infection.</title>
        <authorList>
            <person name="Martinez D.A."/>
            <person name="Oliver B.G."/>
            <person name="Graeser Y."/>
            <person name="Goldberg J.M."/>
            <person name="Li W."/>
            <person name="Martinez-Rossi N.M."/>
            <person name="Monod M."/>
            <person name="Shelest E."/>
            <person name="Barton R.C."/>
            <person name="Birch E."/>
            <person name="Brakhage A.A."/>
            <person name="Chen Z."/>
            <person name="Gurr S.J."/>
            <person name="Heiman D."/>
            <person name="Heitman J."/>
            <person name="Kosti I."/>
            <person name="Rossi A."/>
            <person name="Saif S."/>
            <person name="Samalova M."/>
            <person name="Saunders C.W."/>
            <person name="Shea T."/>
            <person name="Summerbell R.C."/>
            <person name="Xu J."/>
            <person name="Young S."/>
            <person name="Zeng Q."/>
            <person name="Birren B.W."/>
            <person name="Cuomo C.A."/>
            <person name="White T.C."/>
        </authorList>
    </citation>
    <scope>NUCLEOTIDE SEQUENCE [LARGE SCALE GENOMIC DNA]</scope>
    <source>
        <strain evidence="3">ATCC MYA-4606 / CBS 127.97</strain>
    </source>
</reference>
<gene>
    <name evidence="2" type="ORF">TEQG_06579</name>
</gene>
<feature type="compositionally biased region" description="Polar residues" evidence="1">
    <location>
        <begin position="133"/>
        <end position="161"/>
    </location>
</feature>
<sequence>MSDDSSSKPSAEPDVAAALPDSQECSAPTETVPSRPPTDSDPSDDHKPTESQEVSQDTETPTSLDQPTNVPGLGDTAADTENSELLALLESNTQAPQQDKLEASSVHVDDTEAVLQSTNLQGSQPNVPEVTLTEDTTSAGYGDSTQPITQSSDEQPSLLSRSNTAELLARDDIVSRTNSFPTVNSATSQTTSPHLRLGY</sequence>
<feature type="compositionally biased region" description="Low complexity" evidence="1">
    <location>
        <begin position="83"/>
        <end position="92"/>
    </location>
</feature>
<feature type="compositionally biased region" description="Polar residues" evidence="1">
    <location>
        <begin position="175"/>
        <end position="193"/>
    </location>
</feature>
<dbReference type="HOGENOM" id="CLU_1373083_0_0_1"/>
<dbReference type="VEuPathDB" id="FungiDB:TEQG_06579"/>
<dbReference type="EMBL" id="DS995760">
    <property type="protein sequence ID" value="EGE07452.1"/>
    <property type="molecule type" value="Genomic_DNA"/>
</dbReference>
<feature type="region of interest" description="Disordered" evidence="1">
    <location>
        <begin position="1"/>
        <end position="161"/>
    </location>
</feature>
<feature type="compositionally biased region" description="Polar residues" evidence="1">
    <location>
        <begin position="23"/>
        <end position="32"/>
    </location>
</feature>
<organism evidence="2 3">
    <name type="scientific">Trichophyton equinum (strain ATCC MYA-4606 / CBS 127.97)</name>
    <name type="common">Horse ringworm fungus</name>
    <dbReference type="NCBI Taxonomy" id="559882"/>
    <lineage>
        <taxon>Eukaryota</taxon>
        <taxon>Fungi</taxon>
        <taxon>Dikarya</taxon>
        <taxon>Ascomycota</taxon>
        <taxon>Pezizomycotina</taxon>
        <taxon>Eurotiomycetes</taxon>
        <taxon>Eurotiomycetidae</taxon>
        <taxon>Onygenales</taxon>
        <taxon>Arthrodermataceae</taxon>
        <taxon>Trichophyton</taxon>
    </lineage>
</organism>
<keyword evidence="3" id="KW-1185">Reference proteome</keyword>
<dbReference type="Proteomes" id="UP000009169">
    <property type="component" value="Unassembled WGS sequence"/>
</dbReference>
<accession>F2PZY4</accession>
<feature type="compositionally biased region" description="Basic and acidic residues" evidence="1">
    <location>
        <begin position="99"/>
        <end position="110"/>
    </location>
</feature>
<feature type="compositionally biased region" description="Polar residues" evidence="1">
    <location>
        <begin position="114"/>
        <end position="126"/>
    </location>
</feature>
<evidence type="ECO:0000313" key="2">
    <source>
        <dbReference type="EMBL" id="EGE07452.1"/>
    </source>
</evidence>
<evidence type="ECO:0000256" key="1">
    <source>
        <dbReference type="SAM" id="MobiDB-lite"/>
    </source>
</evidence>
<proteinExistence type="predicted"/>
<feature type="region of interest" description="Disordered" evidence="1">
    <location>
        <begin position="175"/>
        <end position="199"/>
    </location>
</feature>
<evidence type="ECO:0000313" key="3">
    <source>
        <dbReference type="Proteomes" id="UP000009169"/>
    </source>
</evidence>